<dbReference type="GeneID" id="98148843"/>
<gene>
    <name evidence="3" type="ORF">BJX67DRAFT_384988</name>
</gene>
<organism evidence="3 4">
    <name type="scientific">Aspergillus lucknowensis</name>
    <dbReference type="NCBI Taxonomy" id="176173"/>
    <lineage>
        <taxon>Eukaryota</taxon>
        <taxon>Fungi</taxon>
        <taxon>Dikarya</taxon>
        <taxon>Ascomycota</taxon>
        <taxon>Pezizomycotina</taxon>
        <taxon>Eurotiomycetes</taxon>
        <taxon>Eurotiomycetidae</taxon>
        <taxon>Eurotiales</taxon>
        <taxon>Aspergillaceae</taxon>
        <taxon>Aspergillus</taxon>
        <taxon>Aspergillus subgen. Nidulantes</taxon>
    </lineage>
</organism>
<dbReference type="SUPFAM" id="SSF53474">
    <property type="entry name" value="alpha/beta-Hydrolases"/>
    <property type="match status" value="1"/>
</dbReference>
<evidence type="ECO:0000313" key="4">
    <source>
        <dbReference type="Proteomes" id="UP001610432"/>
    </source>
</evidence>
<evidence type="ECO:0000256" key="1">
    <source>
        <dbReference type="ARBA" id="ARBA00022801"/>
    </source>
</evidence>
<feature type="domain" description="Serine hydrolase" evidence="2">
    <location>
        <begin position="2"/>
        <end position="195"/>
    </location>
</feature>
<dbReference type="InterPro" id="IPR005645">
    <property type="entry name" value="FSH-like_dom"/>
</dbReference>
<dbReference type="Gene3D" id="3.40.50.1820">
    <property type="entry name" value="alpha/beta hydrolase"/>
    <property type="match status" value="1"/>
</dbReference>
<comment type="caution">
    <text evidence="3">The sequence shown here is derived from an EMBL/GenBank/DDBJ whole genome shotgun (WGS) entry which is preliminary data.</text>
</comment>
<sequence>MHFLCLHGTGTSSKILEMQTAAFRYELGDGHTYDFVEGTFSESLAPEFKAFIPTETVGFSYFDLDPTRASLQPVQDFEAFLAAEGPYDGVIAFSQGIILASTLILQNMQEQKPSPFKCAIFFSPRLGPMDYREFQKSGTVNEIRADQHAGVMTVPTALIWGSEDPDRPKAVEMQKLFSEGALFTYMHSGGHTVPGVGSHLDLMRSVNVARRAIELAAGDGN</sequence>
<accession>A0ABR4LF15</accession>
<keyword evidence="1 3" id="KW-0378">Hydrolase</keyword>
<protein>
    <submittedName>
        <fullName evidence="3">Serine hydrolase FSH</fullName>
    </submittedName>
</protein>
<dbReference type="InterPro" id="IPR029058">
    <property type="entry name" value="AB_hydrolase_fold"/>
</dbReference>
<evidence type="ECO:0000313" key="3">
    <source>
        <dbReference type="EMBL" id="KAL2863131.1"/>
    </source>
</evidence>
<dbReference type="PANTHER" id="PTHR48070">
    <property type="entry name" value="ESTERASE OVCA2"/>
    <property type="match status" value="1"/>
</dbReference>
<reference evidence="3 4" key="1">
    <citation type="submission" date="2024-07" db="EMBL/GenBank/DDBJ databases">
        <title>Section-level genome sequencing and comparative genomics of Aspergillus sections Usti and Cavernicolus.</title>
        <authorList>
            <consortium name="Lawrence Berkeley National Laboratory"/>
            <person name="Nybo J.L."/>
            <person name="Vesth T.C."/>
            <person name="Theobald S."/>
            <person name="Frisvad J.C."/>
            <person name="Larsen T.O."/>
            <person name="Kjaerboelling I."/>
            <person name="Rothschild-Mancinelli K."/>
            <person name="Lyhne E.K."/>
            <person name="Kogle M.E."/>
            <person name="Barry K."/>
            <person name="Clum A."/>
            <person name="Na H."/>
            <person name="Ledsgaard L."/>
            <person name="Lin J."/>
            <person name="Lipzen A."/>
            <person name="Kuo A."/>
            <person name="Riley R."/>
            <person name="Mondo S."/>
            <person name="Labutti K."/>
            <person name="Haridas S."/>
            <person name="Pangalinan J."/>
            <person name="Salamov A.A."/>
            <person name="Simmons B.A."/>
            <person name="Magnuson J.K."/>
            <person name="Chen J."/>
            <person name="Drula E."/>
            <person name="Henrissat B."/>
            <person name="Wiebenga A."/>
            <person name="Lubbers R.J."/>
            <person name="Gomes A.C."/>
            <person name="Macurrencykelacurrency M.R."/>
            <person name="Stajich J."/>
            <person name="Grigoriev I.V."/>
            <person name="Mortensen U.H."/>
            <person name="De Vries R.P."/>
            <person name="Baker S.E."/>
            <person name="Andersen M.R."/>
        </authorList>
    </citation>
    <scope>NUCLEOTIDE SEQUENCE [LARGE SCALE GENOMIC DNA]</scope>
    <source>
        <strain evidence="3 4">CBS 449.75</strain>
    </source>
</reference>
<dbReference type="Pfam" id="PF03959">
    <property type="entry name" value="FSH1"/>
    <property type="match status" value="1"/>
</dbReference>
<name>A0ABR4LF15_9EURO</name>
<dbReference type="GO" id="GO:0016787">
    <property type="term" value="F:hydrolase activity"/>
    <property type="evidence" value="ECO:0007669"/>
    <property type="project" value="UniProtKB-KW"/>
</dbReference>
<dbReference type="Proteomes" id="UP001610432">
    <property type="component" value="Unassembled WGS sequence"/>
</dbReference>
<keyword evidence="4" id="KW-1185">Reference proteome</keyword>
<evidence type="ECO:0000259" key="2">
    <source>
        <dbReference type="Pfam" id="PF03959"/>
    </source>
</evidence>
<dbReference type="PANTHER" id="PTHR48070:SF6">
    <property type="entry name" value="ESTERASE OVCA2"/>
    <property type="match status" value="1"/>
</dbReference>
<dbReference type="InterPro" id="IPR050593">
    <property type="entry name" value="LovG"/>
</dbReference>
<proteinExistence type="predicted"/>
<dbReference type="EMBL" id="JBFXLQ010000056">
    <property type="protein sequence ID" value="KAL2863131.1"/>
    <property type="molecule type" value="Genomic_DNA"/>
</dbReference>
<dbReference type="RefSeq" id="XP_070882110.1">
    <property type="nucleotide sequence ID" value="XM_071033771.1"/>
</dbReference>